<evidence type="ECO:0000313" key="11">
    <source>
        <dbReference type="Proteomes" id="UP001501757"/>
    </source>
</evidence>
<keyword evidence="5 8" id="KW-0547">Nucleotide-binding</keyword>
<comment type="domain">
    <text evidence="8">The N-terminal region contains the highly conserved SGGXDS motif, predicted to be a P-loop motif involved in ATP binding.</text>
</comment>
<dbReference type="SUPFAM" id="SSF82829">
    <property type="entry name" value="MesJ substrate recognition domain-like"/>
    <property type="match status" value="1"/>
</dbReference>
<accession>A0ABN0XJ09</accession>
<dbReference type="InterPro" id="IPR012796">
    <property type="entry name" value="Lysidine-tRNA-synth_C"/>
</dbReference>
<keyword evidence="3 8" id="KW-0436">Ligase</keyword>
<dbReference type="Pfam" id="PF11734">
    <property type="entry name" value="TilS_C"/>
    <property type="match status" value="1"/>
</dbReference>
<comment type="function">
    <text evidence="8">Ligates lysine onto the cytidine present at position 34 of the AUA codon-specific tRNA(Ile) that contains the anticodon CAU, in an ATP-dependent manner. Cytidine is converted to lysidine, thus changing the amino acid specificity of the tRNA from methionine to isoleucine.</text>
</comment>
<keyword evidence="6 8" id="KW-0067">ATP-binding</keyword>
<dbReference type="EMBL" id="BAAAEI010000020">
    <property type="protein sequence ID" value="GAA0365338.1"/>
    <property type="molecule type" value="Genomic_DNA"/>
</dbReference>
<dbReference type="Gene3D" id="1.20.59.20">
    <property type="match status" value="1"/>
</dbReference>
<dbReference type="PANTHER" id="PTHR43033">
    <property type="entry name" value="TRNA(ILE)-LYSIDINE SYNTHASE-RELATED"/>
    <property type="match status" value="1"/>
</dbReference>
<evidence type="ECO:0000256" key="2">
    <source>
        <dbReference type="ARBA" id="ARBA00022490"/>
    </source>
</evidence>
<dbReference type="InterPro" id="IPR011063">
    <property type="entry name" value="TilS/TtcA_N"/>
</dbReference>
<evidence type="ECO:0000313" key="10">
    <source>
        <dbReference type="EMBL" id="GAA0365338.1"/>
    </source>
</evidence>
<evidence type="ECO:0000256" key="7">
    <source>
        <dbReference type="ARBA" id="ARBA00048539"/>
    </source>
</evidence>
<evidence type="ECO:0000256" key="5">
    <source>
        <dbReference type="ARBA" id="ARBA00022741"/>
    </source>
</evidence>
<dbReference type="SMART" id="SM00977">
    <property type="entry name" value="TilS_C"/>
    <property type="match status" value="1"/>
</dbReference>
<gene>
    <name evidence="8 10" type="primary">tilS</name>
    <name evidence="10" type="ORF">GCM10009092_32140</name>
</gene>
<dbReference type="Proteomes" id="UP001501757">
    <property type="component" value="Unassembled WGS sequence"/>
</dbReference>
<dbReference type="InterPro" id="IPR014729">
    <property type="entry name" value="Rossmann-like_a/b/a_fold"/>
</dbReference>
<dbReference type="NCBIfam" id="TIGR02433">
    <property type="entry name" value="lysidine_TilS_C"/>
    <property type="match status" value="1"/>
</dbReference>
<dbReference type="SUPFAM" id="SSF56037">
    <property type="entry name" value="PheT/TilS domain"/>
    <property type="match status" value="1"/>
</dbReference>
<dbReference type="InterPro" id="IPR015262">
    <property type="entry name" value="tRNA_Ile_lys_synt_subst-bd"/>
</dbReference>
<reference evidence="10 11" key="1">
    <citation type="journal article" date="2019" name="Int. J. Syst. Evol. Microbiol.">
        <title>The Global Catalogue of Microorganisms (GCM) 10K type strain sequencing project: providing services to taxonomists for standard genome sequencing and annotation.</title>
        <authorList>
            <consortium name="The Broad Institute Genomics Platform"/>
            <consortium name="The Broad Institute Genome Sequencing Center for Infectious Disease"/>
            <person name="Wu L."/>
            <person name="Ma J."/>
        </authorList>
    </citation>
    <scope>NUCLEOTIDE SEQUENCE [LARGE SCALE GENOMIC DNA]</scope>
    <source>
        <strain evidence="10 11">JCM 13378</strain>
    </source>
</reference>
<dbReference type="Gene3D" id="3.40.50.620">
    <property type="entry name" value="HUPs"/>
    <property type="match status" value="1"/>
</dbReference>
<organism evidence="10 11">
    <name type="scientific">Bowmanella denitrificans</name>
    <dbReference type="NCBI Taxonomy" id="366582"/>
    <lineage>
        <taxon>Bacteria</taxon>
        <taxon>Pseudomonadati</taxon>
        <taxon>Pseudomonadota</taxon>
        <taxon>Gammaproteobacteria</taxon>
        <taxon>Alteromonadales</taxon>
        <taxon>Alteromonadaceae</taxon>
        <taxon>Bowmanella</taxon>
    </lineage>
</organism>
<evidence type="ECO:0000256" key="1">
    <source>
        <dbReference type="ARBA" id="ARBA00004496"/>
    </source>
</evidence>
<keyword evidence="2 8" id="KW-0963">Cytoplasm</keyword>
<dbReference type="RefSeq" id="WP_343846256.1">
    <property type="nucleotide sequence ID" value="NZ_BAAAEI010000020.1"/>
</dbReference>
<dbReference type="EC" id="6.3.4.19" evidence="8"/>
<keyword evidence="11" id="KW-1185">Reference proteome</keyword>
<evidence type="ECO:0000256" key="6">
    <source>
        <dbReference type="ARBA" id="ARBA00022840"/>
    </source>
</evidence>
<keyword evidence="4 8" id="KW-0819">tRNA processing</keyword>
<dbReference type="PANTHER" id="PTHR43033:SF1">
    <property type="entry name" value="TRNA(ILE)-LYSIDINE SYNTHASE-RELATED"/>
    <property type="match status" value="1"/>
</dbReference>
<dbReference type="CDD" id="cd01992">
    <property type="entry name" value="TilS_N"/>
    <property type="match status" value="1"/>
</dbReference>
<evidence type="ECO:0000256" key="8">
    <source>
        <dbReference type="HAMAP-Rule" id="MF_01161"/>
    </source>
</evidence>
<feature type="binding site" evidence="8">
    <location>
        <begin position="28"/>
        <end position="33"/>
    </location>
    <ligand>
        <name>ATP</name>
        <dbReference type="ChEBI" id="CHEBI:30616"/>
    </ligand>
</feature>
<dbReference type="InterPro" id="IPR012795">
    <property type="entry name" value="tRNA_Ile_lys_synt_N"/>
</dbReference>
<proteinExistence type="inferred from homology"/>
<evidence type="ECO:0000259" key="9">
    <source>
        <dbReference type="SMART" id="SM00977"/>
    </source>
</evidence>
<evidence type="ECO:0000256" key="4">
    <source>
        <dbReference type="ARBA" id="ARBA00022694"/>
    </source>
</evidence>
<evidence type="ECO:0000256" key="3">
    <source>
        <dbReference type="ARBA" id="ARBA00022598"/>
    </source>
</evidence>
<dbReference type="Pfam" id="PF09179">
    <property type="entry name" value="TilS"/>
    <property type="match status" value="1"/>
</dbReference>
<comment type="catalytic activity">
    <reaction evidence="7 8">
        <text>cytidine(34) in tRNA(Ile2) + L-lysine + ATP = lysidine(34) in tRNA(Ile2) + AMP + diphosphate + H(+)</text>
        <dbReference type="Rhea" id="RHEA:43744"/>
        <dbReference type="Rhea" id="RHEA-COMP:10625"/>
        <dbReference type="Rhea" id="RHEA-COMP:10670"/>
        <dbReference type="ChEBI" id="CHEBI:15378"/>
        <dbReference type="ChEBI" id="CHEBI:30616"/>
        <dbReference type="ChEBI" id="CHEBI:32551"/>
        <dbReference type="ChEBI" id="CHEBI:33019"/>
        <dbReference type="ChEBI" id="CHEBI:82748"/>
        <dbReference type="ChEBI" id="CHEBI:83665"/>
        <dbReference type="ChEBI" id="CHEBI:456215"/>
        <dbReference type="EC" id="6.3.4.19"/>
    </reaction>
</comment>
<comment type="similarity">
    <text evidence="8">Belongs to the tRNA(Ile)-lysidine synthase family.</text>
</comment>
<comment type="caution">
    <text evidence="10">The sequence shown here is derived from an EMBL/GenBank/DDBJ whole genome shotgun (WGS) entry which is preliminary data.</text>
</comment>
<dbReference type="InterPro" id="IPR012094">
    <property type="entry name" value="tRNA_Ile_lys_synt"/>
</dbReference>
<feature type="domain" description="Lysidine-tRNA(Ile) synthetase C-terminal" evidence="9">
    <location>
        <begin position="367"/>
        <end position="441"/>
    </location>
</feature>
<dbReference type="NCBIfam" id="TIGR02432">
    <property type="entry name" value="lysidine_TilS_N"/>
    <property type="match status" value="1"/>
</dbReference>
<protein>
    <recommendedName>
        <fullName evidence="8">tRNA(Ile)-lysidine synthase</fullName>
        <ecNumber evidence="8">6.3.4.19</ecNumber>
    </recommendedName>
    <alternativeName>
        <fullName evidence="8">tRNA(Ile)-2-lysyl-cytidine synthase</fullName>
    </alternativeName>
    <alternativeName>
        <fullName evidence="8">tRNA(Ile)-lysidine synthetase</fullName>
    </alternativeName>
</protein>
<sequence>MSDSLYSSFESSLIATWRPPQPIVVAYSGGLDSTVLLHLLASFKQRHPNAVVSAAHIHHGLSANADSWLIHCQKQCERLAVPFAARHLVLQRSPRQSLEALARKGRYQALAELTDEDALILLGQHQDDQLETLLLQLKRGAGPKGLSGMGVDTTHCQRRYARLLLNHSRAALADYAACHQLDWIEDESNQNPAYERNFLRNAVIPLLRERWPSIGTTVSRSARLCAQQQALLDEVAQQRLKLVRVAADCLDLQSLADYSWAWQQQIIRLWLQEMAVPAPSEQLLHRLPTELFNAREDAQPCIQWDNWQFRRFRQRLYIVRSQCWQPEPINWLGEGALLLPDQRVMEFDLTEDTTECPLLYLHQTDRVQIRFGEFSHRFTPADALHSKPLKQWFKFWSVPPWLRDKLPLVFVNDRLAAVPGYAVDQAFSQPQQDKSAWRLNLAGSGK</sequence>
<name>A0ABN0XJ09_9ALTE</name>
<comment type="subcellular location">
    <subcellularLocation>
        <location evidence="1 8">Cytoplasm</location>
    </subcellularLocation>
</comment>
<dbReference type="SUPFAM" id="SSF52402">
    <property type="entry name" value="Adenine nucleotide alpha hydrolases-like"/>
    <property type="match status" value="1"/>
</dbReference>
<dbReference type="Pfam" id="PF01171">
    <property type="entry name" value="ATP_bind_3"/>
    <property type="match status" value="1"/>
</dbReference>
<dbReference type="HAMAP" id="MF_01161">
    <property type="entry name" value="tRNA_Ile_lys_synt"/>
    <property type="match status" value="1"/>
</dbReference>